<sequence>MKKGDIFEGTIEKLIFPNKGILHIKGEPVMVKHVLAGQKIEAAAGRKKKGKLEGRLIRVLEASPLETVPNPCAHFGVCGGCSYQTIPYDGQLAIKEAMVKELIQDSCPEEIFEGIKGSPLQEGYRNKMEYSFGDEIKDGPLALGIHKRGSFHDIVTVRDCRIADQDFERILSGTLELCSSEGLPFYKKMKHLGYLRHLLVRKAWKTGEILVALVTSGQLENAFCAENREAGKEKENAFLERFSRMLQNLYLDGKLTGILHMRNDSQADVVKSDKTTVLFGQDHFYEELLGLRFEITPFSFFQTNSAGAEVLYRTAQEYVGDTKDKLVYDLYSGTGTIAQVLAPVSKKVIGVEIVEEAVEAAKKNAVLNGLDNCEFLAGDVLKTLDSIEEKPDLIVLDPPREGIHPKALPKIIAYGVDDIVYISCKPTSLARDLKVFTASGYEVKRACAVDMFPGTANVETVCLLSKLKIDYHIEVKIQLDDSGANGNSDSGCIGAFWDD</sequence>
<feature type="active site" evidence="5">
    <location>
        <position position="424"/>
    </location>
</feature>
<dbReference type="InterPro" id="IPR010280">
    <property type="entry name" value="U5_MeTrfase_fam"/>
</dbReference>
<name>A0A7G9G6B3_9FIRM</name>
<dbReference type="GO" id="GO:0008757">
    <property type="term" value="F:S-adenosylmethionine-dependent methyltransferase activity"/>
    <property type="evidence" value="ECO:0007669"/>
    <property type="project" value="UniProtKB-ARBA"/>
</dbReference>
<dbReference type="GO" id="GO:0001510">
    <property type="term" value="P:RNA methylation"/>
    <property type="evidence" value="ECO:0007669"/>
    <property type="project" value="UniProtKB-ARBA"/>
</dbReference>
<evidence type="ECO:0000256" key="4">
    <source>
        <dbReference type="PROSITE-ProRule" id="PRU01024"/>
    </source>
</evidence>
<comment type="similarity">
    <text evidence="4">Belongs to the class I-like SAM-binding methyltransferase superfamily. RNA M5U methyltransferase family.</text>
</comment>
<dbReference type="RefSeq" id="WP_249303755.1">
    <property type="nucleotide sequence ID" value="NZ_CP060634.1"/>
</dbReference>
<dbReference type="AlphaFoldDB" id="A0A7G9G6B3"/>
<feature type="binding site" evidence="4">
    <location>
        <position position="331"/>
    </location>
    <ligand>
        <name>S-adenosyl-L-methionine</name>
        <dbReference type="ChEBI" id="CHEBI:59789"/>
    </ligand>
</feature>
<dbReference type="InterPro" id="IPR030390">
    <property type="entry name" value="MeTrfase_TrmA_AS"/>
</dbReference>
<keyword evidence="2 4" id="KW-0808">Transferase</keyword>
<dbReference type="CDD" id="cd02440">
    <property type="entry name" value="AdoMet_MTases"/>
    <property type="match status" value="1"/>
</dbReference>
<feature type="binding site" evidence="4">
    <location>
        <position position="397"/>
    </location>
    <ligand>
        <name>S-adenosyl-L-methionine</name>
        <dbReference type="ChEBI" id="CHEBI:59789"/>
    </ligand>
</feature>
<dbReference type="EMBL" id="CP060634">
    <property type="protein sequence ID" value="QNM06345.1"/>
    <property type="molecule type" value="Genomic_DNA"/>
</dbReference>
<dbReference type="InterPro" id="IPR012340">
    <property type="entry name" value="NA-bd_OB-fold"/>
</dbReference>
<evidence type="ECO:0000313" key="6">
    <source>
        <dbReference type="EMBL" id="QNM06345.1"/>
    </source>
</evidence>
<keyword evidence="1 4" id="KW-0489">Methyltransferase</keyword>
<evidence type="ECO:0000313" key="7">
    <source>
        <dbReference type="Proteomes" id="UP000515823"/>
    </source>
</evidence>
<dbReference type="Gene3D" id="2.40.50.1070">
    <property type="match status" value="1"/>
</dbReference>
<dbReference type="Gene3D" id="2.40.50.140">
    <property type="entry name" value="Nucleic acid-binding proteins"/>
    <property type="match status" value="1"/>
</dbReference>
<evidence type="ECO:0000256" key="2">
    <source>
        <dbReference type="ARBA" id="ARBA00022679"/>
    </source>
</evidence>
<organism evidence="6 7">
    <name type="scientific">Qiania dongpingensis</name>
    <dbReference type="NCBI Taxonomy" id="2763669"/>
    <lineage>
        <taxon>Bacteria</taxon>
        <taxon>Bacillati</taxon>
        <taxon>Bacillota</taxon>
        <taxon>Clostridia</taxon>
        <taxon>Lachnospirales</taxon>
        <taxon>Lachnospiraceae</taxon>
        <taxon>Qiania</taxon>
    </lineage>
</organism>
<reference evidence="6 7" key="1">
    <citation type="submission" date="2020-08" db="EMBL/GenBank/DDBJ databases">
        <authorList>
            <person name="Liu C."/>
            <person name="Sun Q."/>
        </authorList>
    </citation>
    <scope>NUCLEOTIDE SEQUENCE [LARGE SCALE GENOMIC DNA]</scope>
    <source>
        <strain evidence="6 7">NSJ-38</strain>
    </source>
</reference>
<dbReference type="InterPro" id="IPR029063">
    <property type="entry name" value="SAM-dependent_MTases_sf"/>
</dbReference>
<feature type="active site" description="Nucleophile" evidence="4">
    <location>
        <position position="424"/>
    </location>
</feature>
<dbReference type="NCBIfam" id="TIGR00479">
    <property type="entry name" value="rumA"/>
    <property type="match status" value="1"/>
</dbReference>
<dbReference type="GO" id="GO:0008173">
    <property type="term" value="F:RNA methyltransferase activity"/>
    <property type="evidence" value="ECO:0007669"/>
    <property type="project" value="InterPro"/>
</dbReference>
<keyword evidence="7" id="KW-1185">Reference proteome</keyword>
<gene>
    <name evidence="6" type="primary">rlmD</name>
    <name evidence="6" type="ORF">H9Q78_04200</name>
</gene>
<dbReference type="Pfam" id="PF05958">
    <property type="entry name" value="tRNA_U5-meth_tr"/>
    <property type="match status" value="1"/>
</dbReference>
<dbReference type="SUPFAM" id="SSF50249">
    <property type="entry name" value="Nucleic acid-binding proteins"/>
    <property type="match status" value="1"/>
</dbReference>
<keyword evidence="3 4" id="KW-0949">S-adenosyl-L-methionine</keyword>
<accession>A0A7G9G6B3</accession>
<dbReference type="EC" id="2.1.1.190" evidence="6"/>
<feature type="binding site" evidence="4">
    <location>
        <position position="352"/>
    </location>
    <ligand>
        <name>S-adenosyl-L-methionine</name>
        <dbReference type="ChEBI" id="CHEBI:59789"/>
    </ligand>
</feature>
<dbReference type="GO" id="GO:0006396">
    <property type="term" value="P:RNA processing"/>
    <property type="evidence" value="ECO:0007669"/>
    <property type="project" value="InterPro"/>
</dbReference>
<dbReference type="PANTHER" id="PTHR11061">
    <property type="entry name" value="RNA M5U METHYLTRANSFERASE"/>
    <property type="match status" value="1"/>
</dbReference>
<proteinExistence type="inferred from homology"/>
<dbReference type="Proteomes" id="UP000515823">
    <property type="component" value="Chromosome"/>
</dbReference>
<dbReference type="PANTHER" id="PTHR11061:SF30">
    <property type="entry name" value="TRNA (URACIL(54)-C(5))-METHYLTRANSFERASE"/>
    <property type="match status" value="1"/>
</dbReference>
<dbReference type="Gene3D" id="3.40.50.150">
    <property type="entry name" value="Vaccinia Virus protein VP39"/>
    <property type="match status" value="1"/>
</dbReference>
<evidence type="ECO:0000256" key="3">
    <source>
        <dbReference type="ARBA" id="ARBA00022691"/>
    </source>
</evidence>
<dbReference type="SUPFAM" id="SSF53335">
    <property type="entry name" value="S-adenosyl-L-methionine-dependent methyltransferases"/>
    <property type="match status" value="1"/>
</dbReference>
<dbReference type="KEGG" id="qdo:H9Q78_04200"/>
<feature type="binding site" evidence="4">
    <location>
        <position position="302"/>
    </location>
    <ligand>
        <name>S-adenosyl-L-methionine</name>
        <dbReference type="ChEBI" id="CHEBI:59789"/>
    </ligand>
</feature>
<evidence type="ECO:0000256" key="1">
    <source>
        <dbReference type="ARBA" id="ARBA00022603"/>
    </source>
</evidence>
<evidence type="ECO:0000256" key="5">
    <source>
        <dbReference type="PROSITE-ProRule" id="PRU10015"/>
    </source>
</evidence>
<dbReference type="PROSITE" id="PS01230">
    <property type="entry name" value="TRMA_1"/>
    <property type="match status" value="1"/>
</dbReference>
<dbReference type="PROSITE" id="PS51687">
    <property type="entry name" value="SAM_MT_RNA_M5U"/>
    <property type="match status" value="1"/>
</dbReference>
<protein>
    <submittedName>
        <fullName evidence="6">23S rRNA (Uracil(1939)-C(5))-methyltransferase RlmD</fullName>
        <ecNumber evidence="6">2.1.1.190</ecNumber>
    </submittedName>
</protein>
<dbReference type="FunFam" id="3.40.50.150:FF:000009">
    <property type="entry name" value="23S rRNA (Uracil(1939)-C(5))-methyltransferase RlmD"/>
    <property type="match status" value="1"/>
</dbReference>